<dbReference type="HOGENOM" id="CLU_2109349_0_0_1"/>
<name>A0A0C3CLS7_HEBCY</name>
<dbReference type="Proteomes" id="UP000053424">
    <property type="component" value="Unassembled WGS sequence"/>
</dbReference>
<evidence type="ECO:0000313" key="1">
    <source>
        <dbReference type="EMBL" id="KIM44721.1"/>
    </source>
</evidence>
<reference evidence="1 2" key="1">
    <citation type="submission" date="2014-04" db="EMBL/GenBank/DDBJ databases">
        <authorList>
            <consortium name="DOE Joint Genome Institute"/>
            <person name="Kuo A."/>
            <person name="Gay G."/>
            <person name="Dore J."/>
            <person name="Kohler A."/>
            <person name="Nagy L.G."/>
            <person name="Floudas D."/>
            <person name="Copeland A."/>
            <person name="Barry K.W."/>
            <person name="Cichocki N."/>
            <person name="Veneault-Fourrey C."/>
            <person name="LaButti K."/>
            <person name="Lindquist E.A."/>
            <person name="Lipzen A."/>
            <person name="Lundell T."/>
            <person name="Morin E."/>
            <person name="Murat C."/>
            <person name="Sun H."/>
            <person name="Tunlid A."/>
            <person name="Henrissat B."/>
            <person name="Grigoriev I.V."/>
            <person name="Hibbett D.S."/>
            <person name="Martin F."/>
            <person name="Nordberg H.P."/>
            <person name="Cantor M.N."/>
            <person name="Hua S.X."/>
        </authorList>
    </citation>
    <scope>NUCLEOTIDE SEQUENCE [LARGE SCALE GENOMIC DNA]</scope>
    <source>
        <strain evidence="2">h7</strain>
    </source>
</reference>
<keyword evidence="2" id="KW-1185">Reference proteome</keyword>
<sequence>MHLSIPRNVLQKYTGAGVSWVNDGTFKGNIASVRSLNTGHCRLPRLGHTRRATAHGTVQRPYWVPNGESSLPILLEAARKMSTERYSEWKSDDTGGAAESFLFASYPPWATQSPL</sequence>
<dbReference type="EMBL" id="KN831773">
    <property type="protein sequence ID" value="KIM44721.1"/>
    <property type="molecule type" value="Genomic_DNA"/>
</dbReference>
<proteinExistence type="predicted"/>
<reference evidence="2" key="2">
    <citation type="submission" date="2015-01" db="EMBL/GenBank/DDBJ databases">
        <title>Evolutionary Origins and Diversification of the Mycorrhizal Mutualists.</title>
        <authorList>
            <consortium name="DOE Joint Genome Institute"/>
            <consortium name="Mycorrhizal Genomics Consortium"/>
            <person name="Kohler A."/>
            <person name="Kuo A."/>
            <person name="Nagy L.G."/>
            <person name="Floudas D."/>
            <person name="Copeland A."/>
            <person name="Barry K.W."/>
            <person name="Cichocki N."/>
            <person name="Veneault-Fourrey C."/>
            <person name="LaButti K."/>
            <person name="Lindquist E.A."/>
            <person name="Lipzen A."/>
            <person name="Lundell T."/>
            <person name="Morin E."/>
            <person name="Murat C."/>
            <person name="Riley R."/>
            <person name="Ohm R."/>
            <person name="Sun H."/>
            <person name="Tunlid A."/>
            <person name="Henrissat B."/>
            <person name="Grigoriev I.V."/>
            <person name="Hibbett D.S."/>
            <person name="Martin F."/>
        </authorList>
    </citation>
    <scope>NUCLEOTIDE SEQUENCE [LARGE SCALE GENOMIC DNA]</scope>
    <source>
        <strain evidence="2">h7</strain>
    </source>
</reference>
<dbReference type="AlphaFoldDB" id="A0A0C3CLS7"/>
<evidence type="ECO:0000313" key="2">
    <source>
        <dbReference type="Proteomes" id="UP000053424"/>
    </source>
</evidence>
<protein>
    <submittedName>
        <fullName evidence="1">Uncharacterized protein</fullName>
    </submittedName>
</protein>
<accession>A0A0C3CLS7</accession>
<organism evidence="1 2">
    <name type="scientific">Hebeloma cylindrosporum</name>
    <dbReference type="NCBI Taxonomy" id="76867"/>
    <lineage>
        <taxon>Eukaryota</taxon>
        <taxon>Fungi</taxon>
        <taxon>Dikarya</taxon>
        <taxon>Basidiomycota</taxon>
        <taxon>Agaricomycotina</taxon>
        <taxon>Agaricomycetes</taxon>
        <taxon>Agaricomycetidae</taxon>
        <taxon>Agaricales</taxon>
        <taxon>Agaricineae</taxon>
        <taxon>Hymenogastraceae</taxon>
        <taxon>Hebeloma</taxon>
    </lineage>
</organism>
<gene>
    <name evidence="1" type="ORF">M413DRAFT_360610</name>
</gene>